<keyword evidence="3" id="KW-1185">Reference proteome</keyword>
<gene>
    <name evidence="2" type="ORF">VQ02_20455</name>
</gene>
<organism evidence="2 3">
    <name type="scientific">Methylobacterium variabile</name>
    <dbReference type="NCBI Taxonomy" id="298794"/>
    <lineage>
        <taxon>Bacteria</taxon>
        <taxon>Pseudomonadati</taxon>
        <taxon>Pseudomonadota</taxon>
        <taxon>Alphaproteobacteria</taxon>
        <taxon>Hyphomicrobiales</taxon>
        <taxon>Methylobacteriaceae</taxon>
        <taxon>Methylobacterium</taxon>
    </lineage>
</organism>
<dbReference type="Proteomes" id="UP000035955">
    <property type="component" value="Unassembled WGS sequence"/>
</dbReference>
<dbReference type="OrthoDB" id="9812295at2"/>
<dbReference type="PANTHER" id="PTHR30543:SF21">
    <property type="entry name" value="NAD(P)H-DEPENDENT FMN REDUCTASE LOT6"/>
    <property type="match status" value="1"/>
</dbReference>
<evidence type="ECO:0000313" key="2">
    <source>
        <dbReference type="EMBL" id="KMO33564.1"/>
    </source>
</evidence>
<name>A0A0J6SIY4_9HYPH</name>
<dbReference type="InterPro" id="IPR029039">
    <property type="entry name" value="Flavoprotein-like_sf"/>
</dbReference>
<dbReference type="InterPro" id="IPR050712">
    <property type="entry name" value="NAD(P)H-dep_reductase"/>
</dbReference>
<feature type="domain" description="NADPH-dependent FMN reductase-like" evidence="1">
    <location>
        <begin position="7"/>
        <end position="147"/>
    </location>
</feature>
<dbReference type="AlphaFoldDB" id="A0A0J6SIY4"/>
<dbReference type="GO" id="GO:0005829">
    <property type="term" value="C:cytosol"/>
    <property type="evidence" value="ECO:0007669"/>
    <property type="project" value="TreeGrafter"/>
</dbReference>
<dbReference type="Pfam" id="PF03358">
    <property type="entry name" value="FMN_red"/>
    <property type="match status" value="1"/>
</dbReference>
<dbReference type="Gene3D" id="3.40.50.360">
    <property type="match status" value="1"/>
</dbReference>
<dbReference type="SUPFAM" id="SSF52218">
    <property type="entry name" value="Flavoproteins"/>
    <property type="match status" value="1"/>
</dbReference>
<reference evidence="2 3" key="1">
    <citation type="submission" date="2015-03" db="EMBL/GenBank/DDBJ databases">
        <title>Genome sequencing of Methylobacterium variabile DSM 16961.</title>
        <authorList>
            <person name="Chaudhry V."/>
            <person name="Patil P.B."/>
        </authorList>
    </citation>
    <scope>NUCLEOTIDE SEQUENCE [LARGE SCALE GENOMIC DNA]</scope>
    <source>
        <strain evidence="2 3">DSM 16961</strain>
    </source>
</reference>
<evidence type="ECO:0000259" key="1">
    <source>
        <dbReference type="Pfam" id="PF03358"/>
    </source>
</evidence>
<dbReference type="PANTHER" id="PTHR30543">
    <property type="entry name" value="CHROMATE REDUCTASE"/>
    <property type="match status" value="1"/>
</dbReference>
<proteinExistence type="predicted"/>
<evidence type="ECO:0000313" key="3">
    <source>
        <dbReference type="Proteomes" id="UP000035955"/>
    </source>
</evidence>
<dbReference type="GO" id="GO:0010181">
    <property type="term" value="F:FMN binding"/>
    <property type="evidence" value="ECO:0007669"/>
    <property type="project" value="TreeGrafter"/>
</dbReference>
<dbReference type="GO" id="GO:0016491">
    <property type="term" value="F:oxidoreductase activity"/>
    <property type="evidence" value="ECO:0007669"/>
    <property type="project" value="InterPro"/>
</dbReference>
<dbReference type="PATRIC" id="fig|298794.3.peg.1431"/>
<dbReference type="InterPro" id="IPR005025">
    <property type="entry name" value="FMN_Rdtase-like_dom"/>
</dbReference>
<dbReference type="EMBL" id="LABY01000150">
    <property type="protein sequence ID" value="KMO33564.1"/>
    <property type="molecule type" value="Genomic_DNA"/>
</dbReference>
<sequence>MSLILHTVVCSTRPGRVGLPVARWFDEIAKQNGQFDARLVDLAEFNLPIYDEPKHPVLQQYEHEHTRRWSASVSAADAFVLVMPEYNFGPPPALLNALNYVYKEWNYKPAAFVSYGGVSGGLRAVQLAKQTLTTLKMVPIVEAVTIQMVAQHVKAEQFSPSEIHQTSATTMLSELHRWAQALKPLRQPAATS</sequence>
<comment type="caution">
    <text evidence="2">The sequence shown here is derived from an EMBL/GenBank/DDBJ whole genome shotgun (WGS) entry which is preliminary data.</text>
</comment>
<protein>
    <submittedName>
        <fullName evidence="2">NADPH-dependent FMN reductase</fullName>
    </submittedName>
</protein>
<dbReference type="RefSeq" id="WP_048446052.1">
    <property type="nucleotide sequence ID" value="NZ_LABY01000150.1"/>
</dbReference>
<accession>A0A0J6SIY4</accession>